<protein>
    <recommendedName>
        <fullName evidence="1">glutathione transferase</fullName>
        <ecNumber evidence="1">2.5.1.18</ecNumber>
    </recommendedName>
</protein>
<dbReference type="InterPro" id="IPR036249">
    <property type="entry name" value="Thioredoxin-like_sf"/>
</dbReference>
<comment type="caution">
    <text evidence="6">The sequence shown here is derived from an EMBL/GenBank/DDBJ whole genome shotgun (WGS) entry which is preliminary data.</text>
</comment>
<accession>A0A3R8MVA4</accession>
<dbReference type="AlphaFoldDB" id="A0A3R8MVA4"/>
<dbReference type="PANTHER" id="PTHR44051:SF9">
    <property type="entry name" value="GLUTATHIONE S-TRANSFERASE 1"/>
    <property type="match status" value="1"/>
</dbReference>
<evidence type="ECO:0000313" key="6">
    <source>
        <dbReference type="EMBL" id="RRN45909.1"/>
    </source>
</evidence>
<dbReference type="CDD" id="cd03189">
    <property type="entry name" value="GST_C_GTT1_like"/>
    <property type="match status" value="1"/>
</dbReference>
<dbReference type="SUPFAM" id="SSF47616">
    <property type="entry name" value="GST C-terminal domain-like"/>
    <property type="match status" value="1"/>
</dbReference>
<name>A0A3R8MVA4_9BURK</name>
<dbReference type="Proteomes" id="UP000270261">
    <property type="component" value="Unassembled WGS sequence"/>
</dbReference>
<dbReference type="EC" id="2.5.1.18" evidence="1"/>
<dbReference type="CDD" id="cd03046">
    <property type="entry name" value="GST_N_GTT1_like"/>
    <property type="match status" value="1"/>
</dbReference>
<evidence type="ECO:0000259" key="5">
    <source>
        <dbReference type="PROSITE" id="PS50404"/>
    </source>
</evidence>
<dbReference type="OrthoDB" id="9810080at2"/>
<dbReference type="Gene3D" id="1.20.1050.10">
    <property type="match status" value="1"/>
</dbReference>
<dbReference type="Pfam" id="PF00043">
    <property type="entry name" value="GST_C"/>
    <property type="match status" value="1"/>
</dbReference>
<evidence type="ECO:0000313" key="7">
    <source>
        <dbReference type="Proteomes" id="UP000270261"/>
    </source>
</evidence>
<proteinExistence type="inferred from homology"/>
<dbReference type="SUPFAM" id="SSF52833">
    <property type="entry name" value="Thioredoxin-like"/>
    <property type="match status" value="1"/>
</dbReference>
<dbReference type="SFLD" id="SFLDG00358">
    <property type="entry name" value="Main_(cytGST)"/>
    <property type="match status" value="1"/>
</dbReference>
<comment type="catalytic activity">
    <reaction evidence="3">
        <text>RX + glutathione = an S-substituted glutathione + a halide anion + H(+)</text>
        <dbReference type="Rhea" id="RHEA:16437"/>
        <dbReference type="ChEBI" id="CHEBI:15378"/>
        <dbReference type="ChEBI" id="CHEBI:16042"/>
        <dbReference type="ChEBI" id="CHEBI:17792"/>
        <dbReference type="ChEBI" id="CHEBI:57925"/>
        <dbReference type="ChEBI" id="CHEBI:90779"/>
        <dbReference type="EC" id="2.5.1.18"/>
    </reaction>
</comment>
<dbReference type="InterPro" id="IPR004046">
    <property type="entry name" value="GST_C"/>
</dbReference>
<evidence type="ECO:0000256" key="1">
    <source>
        <dbReference type="ARBA" id="ARBA00012452"/>
    </source>
</evidence>
<keyword evidence="2 6" id="KW-0808">Transferase</keyword>
<dbReference type="GO" id="GO:0004364">
    <property type="term" value="F:glutathione transferase activity"/>
    <property type="evidence" value="ECO:0007669"/>
    <property type="project" value="UniProtKB-EC"/>
</dbReference>
<evidence type="ECO:0000256" key="4">
    <source>
        <dbReference type="RuleBase" id="RU003494"/>
    </source>
</evidence>
<dbReference type="EMBL" id="RRUE01000001">
    <property type="protein sequence ID" value="RRN45909.1"/>
    <property type="molecule type" value="Genomic_DNA"/>
</dbReference>
<dbReference type="PROSITE" id="PS50404">
    <property type="entry name" value="GST_NTER"/>
    <property type="match status" value="1"/>
</dbReference>
<comment type="similarity">
    <text evidence="4">Belongs to the GST superfamily.</text>
</comment>
<dbReference type="Pfam" id="PF02798">
    <property type="entry name" value="GST_N"/>
    <property type="match status" value="1"/>
</dbReference>
<dbReference type="SFLD" id="SFLDG01150">
    <property type="entry name" value="Main.1:_Beta-like"/>
    <property type="match status" value="1"/>
</dbReference>
<dbReference type="GO" id="GO:0004601">
    <property type="term" value="F:peroxidase activity"/>
    <property type="evidence" value="ECO:0007669"/>
    <property type="project" value="UniProtKB-ARBA"/>
</dbReference>
<sequence length="220" mass="24755">MITLHALDQSRSLRILWLLELLGVPYELDQHGRDPETLRAPDALKRIHPLGKAPVLQDGELVLAESGAIVDYLIQTYGNGRFMPAAGTPDYWQYQRWLHYAEGSLMPLMVLALLMGRAETAPMPFFARPFARKFTDGVRRAWIFPQTALHLGHVEQSLRGQRWLCGQALTGADVMMSFPLQAAQGRLGTRDYPEIERWLGQIAADPAWQRAEAEGGRPVL</sequence>
<evidence type="ECO:0000256" key="2">
    <source>
        <dbReference type="ARBA" id="ARBA00022679"/>
    </source>
</evidence>
<dbReference type="InterPro" id="IPR040079">
    <property type="entry name" value="Glutathione_S-Trfase"/>
</dbReference>
<dbReference type="PANTHER" id="PTHR44051">
    <property type="entry name" value="GLUTATHIONE S-TRANSFERASE-RELATED"/>
    <property type="match status" value="1"/>
</dbReference>
<dbReference type="Gene3D" id="3.40.30.10">
    <property type="entry name" value="Glutaredoxin"/>
    <property type="match status" value="1"/>
</dbReference>
<dbReference type="InterPro" id="IPR036282">
    <property type="entry name" value="Glutathione-S-Trfase_C_sf"/>
</dbReference>
<organism evidence="6 7">
    <name type="scientific">Lautropia dentalis</name>
    <dbReference type="NCBI Taxonomy" id="2490857"/>
    <lineage>
        <taxon>Bacteria</taxon>
        <taxon>Pseudomonadati</taxon>
        <taxon>Pseudomonadota</taxon>
        <taxon>Betaproteobacteria</taxon>
        <taxon>Burkholderiales</taxon>
        <taxon>Burkholderiaceae</taxon>
        <taxon>Lautropia</taxon>
    </lineage>
</organism>
<dbReference type="InterPro" id="IPR004045">
    <property type="entry name" value="Glutathione_S-Trfase_N"/>
</dbReference>
<dbReference type="RefSeq" id="WP_125095335.1">
    <property type="nucleotide sequence ID" value="NZ_RRUE01000001.1"/>
</dbReference>
<keyword evidence="7" id="KW-1185">Reference proteome</keyword>
<dbReference type="FunFam" id="3.40.30.10:FF:000156">
    <property type="entry name" value="Glutathione S-transferase 1"/>
    <property type="match status" value="1"/>
</dbReference>
<evidence type="ECO:0000256" key="3">
    <source>
        <dbReference type="ARBA" id="ARBA00047960"/>
    </source>
</evidence>
<gene>
    <name evidence="6" type="ORF">EHV23_07265</name>
</gene>
<reference evidence="6 7" key="1">
    <citation type="submission" date="2018-11" db="EMBL/GenBank/DDBJ databases">
        <title>Genome sequencing of Lautropia sp. KCOM 2505 (= ChDC F240).</title>
        <authorList>
            <person name="Kook J.-K."/>
            <person name="Park S.-N."/>
            <person name="Lim Y.K."/>
        </authorList>
    </citation>
    <scope>NUCLEOTIDE SEQUENCE [LARGE SCALE GENOMIC DNA]</scope>
    <source>
        <strain evidence="6 7">KCOM 2505</strain>
    </source>
</reference>
<dbReference type="SFLD" id="SFLDS00019">
    <property type="entry name" value="Glutathione_Transferase_(cytos"/>
    <property type="match status" value="1"/>
</dbReference>
<dbReference type="GO" id="GO:0005737">
    <property type="term" value="C:cytoplasm"/>
    <property type="evidence" value="ECO:0007669"/>
    <property type="project" value="UniProtKB-ARBA"/>
</dbReference>
<feature type="domain" description="GST N-terminal" evidence="5">
    <location>
        <begin position="1"/>
        <end position="81"/>
    </location>
</feature>